<reference evidence="14" key="1">
    <citation type="submission" date="2025-08" db="UniProtKB">
        <authorList>
            <consortium name="RefSeq"/>
        </authorList>
    </citation>
    <scope>IDENTIFICATION</scope>
</reference>
<accession>A0A9Y4TYL1</accession>
<dbReference type="InterPro" id="IPR003599">
    <property type="entry name" value="Ig_sub"/>
</dbReference>
<dbReference type="PANTHER" id="PTHR24100">
    <property type="entry name" value="BUTYROPHILIN"/>
    <property type="match status" value="1"/>
</dbReference>
<keyword evidence="4 11" id="KW-1133">Transmembrane helix</keyword>
<dbReference type="GO" id="GO:0005102">
    <property type="term" value="F:signaling receptor binding"/>
    <property type="evidence" value="ECO:0007669"/>
    <property type="project" value="TreeGrafter"/>
</dbReference>
<dbReference type="GO" id="GO:0042110">
    <property type="term" value="P:T cell activation"/>
    <property type="evidence" value="ECO:0007669"/>
    <property type="project" value="UniProtKB-ARBA"/>
</dbReference>
<dbReference type="InterPro" id="IPR053896">
    <property type="entry name" value="BTN3A2-like_Ig-C"/>
</dbReference>
<dbReference type="FunFam" id="2.60.40.10:FF:000142">
    <property type="entry name" value="V-set domain-containing T-cell activation inhibitor 1"/>
    <property type="match status" value="1"/>
</dbReference>
<dbReference type="RefSeq" id="XP_008302843.1">
    <property type="nucleotide sequence ID" value="XM_008304621.1"/>
</dbReference>
<dbReference type="GO" id="GO:1903037">
    <property type="term" value="P:regulation of leukocyte cell-cell adhesion"/>
    <property type="evidence" value="ECO:0007669"/>
    <property type="project" value="UniProtKB-ARBA"/>
</dbReference>
<dbReference type="GO" id="GO:0001817">
    <property type="term" value="P:regulation of cytokine production"/>
    <property type="evidence" value="ECO:0007669"/>
    <property type="project" value="TreeGrafter"/>
</dbReference>
<feature type="region of interest" description="Disordered" evidence="10">
    <location>
        <begin position="475"/>
        <end position="545"/>
    </location>
</feature>
<evidence type="ECO:0000256" key="9">
    <source>
        <dbReference type="ARBA" id="ARBA00038221"/>
    </source>
</evidence>
<comment type="similarity">
    <text evidence="9">Belongs to the SKINT family.</text>
</comment>
<sequence>MTNLHASTEMKRDSGEEETKLNEDSEKKTEEVKAEVVTLLMQHKKQLENVGDRLRSQLEDQEWSEKDTTMTTSQYQLIGPTQPIVAMIGDDIELPCRLEPAVDAVDRTVEWSRLDVTPRFIHLRRGGEELLTEQNPSYKSRTSLSISKLKSGDISLKLSEVKLSDAGTYHCRVAKFDTESVVELAVGSISAPRIEISMDPNGVVLQCECAGWYPEPEVLWLDGEGKLLSAGPPETVRGPDDLYTVSSRVTLETRNSNTFICRVQQNNISQSRDTQVHVSADLFMVHSNLPARITITMSACVLSVAAVVFIAWKWGQNKTTTMRQRDDEIELEERQLLTTSNSVELELLRGKEPLMSGKQKMEYLKRTKAILDDERQKNEEELEHVQQVIEVFKKQKEELKKQKAKLLSLQQEEKMKLNEIEKKDEEKFRMESSKKKEKRQKAKQSTTWKNKEHEELFESTETLLETTDEMIVTMTERKGKLEKNKEQITKNLKHTEQEIEKLQRKLEESERKENKYDPSPHEQSTELLHEENQAEPEQPEEQNNP</sequence>
<dbReference type="InterPro" id="IPR013783">
    <property type="entry name" value="Ig-like_fold"/>
</dbReference>
<comment type="subcellular location">
    <subcellularLocation>
        <location evidence="1">Membrane</location>
    </subcellularLocation>
</comment>
<keyword evidence="3" id="KW-0732">Signal</keyword>
<feature type="domain" description="Ig-like" evidence="12">
    <location>
        <begin position="89"/>
        <end position="182"/>
    </location>
</feature>
<keyword evidence="13" id="KW-1185">Reference proteome</keyword>
<keyword evidence="7" id="KW-0325">Glycoprotein</keyword>
<feature type="region of interest" description="Disordered" evidence="10">
    <location>
        <begin position="424"/>
        <end position="455"/>
    </location>
</feature>
<dbReference type="InterPro" id="IPR013106">
    <property type="entry name" value="Ig_V-set"/>
</dbReference>
<evidence type="ECO:0000259" key="12">
    <source>
        <dbReference type="PROSITE" id="PS50835"/>
    </source>
</evidence>
<feature type="transmembrane region" description="Helical" evidence="11">
    <location>
        <begin position="293"/>
        <end position="315"/>
    </location>
</feature>
<dbReference type="PROSITE" id="PS50835">
    <property type="entry name" value="IG_LIKE"/>
    <property type="match status" value="2"/>
</dbReference>
<evidence type="ECO:0000256" key="7">
    <source>
        <dbReference type="ARBA" id="ARBA00023180"/>
    </source>
</evidence>
<protein>
    <submittedName>
        <fullName evidence="14">Butyrophilin subfamily 1 member A1-like</fullName>
    </submittedName>
</protein>
<dbReference type="GeneID" id="103374521"/>
<dbReference type="Proteomes" id="UP000694891">
    <property type="component" value="Unplaced"/>
</dbReference>
<evidence type="ECO:0000256" key="2">
    <source>
        <dbReference type="ARBA" id="ARBA00022692"/>
    </source>
</evidence>
<gene>
    <name evidence="14" type="primary">LOC103374521</name>
</gene>
<evidence type="ECO:0000256" key="6">
    <source>
        <dbReference type="ARBA" id="ARBA00023157"/>
    </source>
</evidence>
<keyword evidence="2 11" id="KW-0812">Transmembrane</keyword>
<feature type="compositionally biased region" description="Acidic residues" evidence="10">
    <location>
        <begin position="533"/>
        <end position="545"/>
    </location>
</feature>
<dbReference type="PANTHER" id="PTHR24100:SF151">
    <property type="entry name" value="ICOS LIGAND"/>
    <property type="match status" value="1"/>
</dbReference>
<dbReference type="Pfam" id="PF22705">
    <property type="entry name" value="C2-set_3"/>
    <property type="match status" value="1"/>
</dbReference>
<dbReference type="InterPro" id="IPR050504">
    <property type="entry name" value="IgSF_BTN/MOG"/>
</dbReference>
<dbReference type="GO" id="GO:0009897">
    <property type="term" value="C:external side of plasma membrane"/>
    <property type="evidence" value="ECO:0007669"/>
    <property type="project" value="TreeGrafter"/>
</dbReference>
<feature type="compositionally biased region" description="Basic and acidic residues" evidence="10">
    <location>
        <begin position="424"/>
        <end position="434"/>
    </location>
</feature>
<dbReference type="GO" id="GO:0050863">
    <property type="term" value="P:regulation of T cell activation"/>
    <property type="evidence" value="ECO:0007669"/>
    <property type="project" value="UniProtKB-ARBA"/>
</dbReference>
<dbReference type="SMART" id="SM00406">
    <property type="entry name" value="IGv"/>
    <property type="match status" value="1"/>
</dbReference>
<evidence type="ECO:0000256" key="3">
    <source>
        <dbReference type="ARBA" id="ARBA00022729"/>
    </source>
</evidence>
<organism evidence="13 14">
    <name type="scientific">Stegastes partitus</name>
    <name type="common">bicolor damselfish</name>
    <dbReference type="NCBI Taxonomy" id="144197"/>
    <lineage>
        <taxon>Eukaryota</taxon>
        <taxon>Metazoa</taxon>
        <taxon>Chordata</taxon>
        <taxon>Craniata</taxon>
        <taxon>Vertebrata</taxon>
        <taxon>Euteleostomi</taxon>
        <taxon>Actinopterygii</taxon>
        <taxon>Neopterygii</taxon>
        <taxon>Teleostei</taxon>
        <taxon>Neoteleostei</taxon>
        <taxon>Acanthomorphata</taxon>
        <taxon>Ovalentaria</taxon>
        <taxon>Pomacentridae</taxon>
        <taxon>Stegastes</taxon>
    </lineage>
</organism>
<dbReference type="SUPFAM" id="SSF48726">
    <property type="entry name" value="Immunoglobulin"/>
    <property type="match status" value="2"/>
</dbReference>
<evidence type="ECO:0000256" key="1">
    <source>
        <dbReference type="ARBA" id="ARBA00004370"/>
    </source>
</evidence>
<feature type="compositionally biased region" description="Basic and acidic residues" evidence="10">
    <location>
        <begin position="475"/>
        <end position="532"/>
    </location>
</feature>
<keyword evidence="5 11" id="KW-0472">Membrane</keyword>
<keyword evidence="8" id="KW-0393">Immunoglobulin domain</keyword>
<dbReference type="InterPro" id="IPR007110">
    <property type="entry name" value="Ig-like_dom"/>
</dbReference>
<dbReference type="GO" id="GO:0050852">
    <property type="term" value="P:T cell receptor signaling pathway"/>
    <property type="evidence" value="ECO:0007669"/>
    <property type="project" value="TreeGrafter"/>
</dbReference>
<dbReference type="FunFam" id="2.60.40.10:FF:000088">
    <property type="entry name" value="Butyrophilin subfamily 1 member A1"/>
    <property type="match status" value="1"/>
</dbReference>
<feature type="region of interest" description="Disordered" evidence="10">
    <location>
        <begin position="1"/>
        <end position="31"/>
    </location>
</feature>
<dbReference type="Gene3D" id="2.60.40.10">
    <property type="entry name" value="Immunoglobulins"/>
    <property type="match status" value="2"/>
</dbReference>
<evidence type="ECO:0000256" key="5">
    <source>
        <dbReference type="ARBA" id="ARBA00023136"/>
    </source>
</evidence>
<evidence type="ECO:0000313" key="13">
    <source>
        <dbReference type="Proteomes" id="UP000694891"/>
    </source>
</evidence>
<evidence type="ECO:0000256" key="8">
    <source>
        <dbReference type="ARBA" id="ARBA00023319"/>
    </source>
</evidence>
<proteinExistence type="inferred from homology"/>
<dbReference type="Pfam" id="PF07686">
    <property type="entry name" value="V-set"/>
    <property type="match status" value="1"/>
</dbReference>
<dbReference type="SMART" id="SM00409">
    <property type="entry name" value="IG"/>
    <property type="match status" value="1"/>
</dbReference>
<evidence type="ECO:0000313" key="14">
    <source>
        <dbReference type="RefSeq" id="XP_008302843.1"/>
    </source>
</evidence>
<feature type="domain" description="Ig-like" evidence="12">
    <location>
        <begin position="192"/>
        <end position="279"/>
    </location>
</feature>
<feature type="compositionally biased region" description="Basic and acidic residues" evidence="10">
    <location>
        <begin position="8"/>
        <end position="31"/>
    </location>
</feature>
<evidence type="ECO:0000256" key="10">
    <source>
        <dbReference type="SAM" id="MobiDB-lite"/>
    </source>
</evidence>
<dbReference type="InterPro" id="IPR036179">
    <property type="entry name" value="Ig-like_dom_sf"/>
</dbReference>
<dbReference type="AlphaFoldDB" id="A0A9Y4TYL1"/>
<name>A0A9Y4TYL1_9TELE</name>
<evidence type="ECO:0000256" key="4">
    <source>
        <dbReference type="ARBA" id="ARBA00022989"/>
    </source>
</evidence>
<keyword evidence="6" id="KW-1015">Disulfide bond</keyword>
<evidence type="ECO:0000256" key="11">
    <source>
        <dbReference type="SAM" id="Phobius"/>
    </source>
</evidence>